<organism evidence="5">
    <name type="scientific">uncultured Caudovirales phage</name>
    <dbReference type="NCBI Taxonomy" id="2100421"/>
    <lineage>
        <taxon>Viruses</taxon>
        <taxon>Duplodnaviria</taxon>
        <taxon>Heunggongvirae</taxon>
        <taxon>Uroviricota</taxon>
        <taxon>Caudoviricetes</taxon>
        <taxon>Peduoviridae</taxon>
        <taxon>Maltschvirus</taxon>
        <taxon>Maltschvirus maltsch</taxon>
    </lineage>
</organism>
<sequence length="114" mass="12845">MKLDAKISEADFKDMVISIAKRYGWLVHHDLPAQNSRGRWMTNVQGDAGFPDLFMVHPFQGGRPLVIELKAEKGKTTPGQKIWLNACEMAGCHAAVWKPSDMEYILYTLSNPRA</sequence>
<keyword evidence="2" id="KW-0540">Nuclease</keyword>
<dbReference type="GO" id="GO:0016788">
    <property type="term" value="F:hydrolase activity, acting on ester bonds"/>
    <property type="evidence" value="ECO:0007669"/>
    <property type="project" value="InterPro"/>
</dbReference>
<dbReference type="GO" id="GO:0004518">
    <property type="term" value="F:nuclease activity"/>
    <property type="evidence" value="ECO:0007669"/>
    <property type="project" value="UniProtKB-KW"/>
</dbReference>
<evidence type="ECO:0000256" key="2">
    <source>
        <dbReference type="ARBA" id="ARBA00022722"/>
    </source>
</evidence>
<feature type="domain" description="VRR-NUC" evidence="4">
    <location>
        <begin position="44"/>
        <end position="97"/>
    </location>
</feature>
<keyword evidence="3" id="KW-0378">Hydrolase</keyword>
<name>A0A6J7X5A4_9CAUD</name>
<protein>
    <submittedName>
        <fullName evidence="5">VRR-NUC domain containing protein</fullName>
    </submittedName>
</protein>
<reference evidence="5" key="1">
    <citation type="submission" date="2020-05" db="EMBL/GenBank/DDBJ databases">
        <authorList>
            <person name="Chiriac C."/>
            <person name="Salcher M."/>
            <person name="Ghai R."/>
            <person name="Kavagutti S V."/>
        </authorList>
    </citation>
    <scope>NUCLEOTIDE SEQUENCE</scope>
</reference>
<dbReference type="InterPro" id="IPR014883">
    <property type="entry name" value="VRR_NUC"/>
</dbReference>
<comment type="cofactor">
    <cofactor evidence="1">
        <name>Mg(2+)</name>
        <dbReference type="ChEBI" id="CHEBI:18420"/>
    </cofactor>
</comment>
<dbReference type="GO" id="GO:0003676">
    <property type="term" value="F:nucleic acid binding"/>
    <property type="evidence" value="ECO:0007669"/>
    <property type="project" value="InterPro"/>
</dbReference>
<dbReference type="InterPro" id="IPR011856">
    <property type="entry name" value="tRNA_endonuc-like_dom_sf"/>
</dbReference>
<evidence type="ECO:0000259" key="4">
    <source>
        <dbReference type="Pfam" id="PF08774"/>
    </source>
</evidence>
<evidence type="ECO:0000313" key="5">
    <source>
        <dbReference type="EMBL" id="CAB5224852.1"/>
    </source>
</evidence>
<evidence type="ECO:0000256" key="1">
    <source>
        <dbReference type="ARBA" id="ARBA00001946"/>
    </source>
</evidence>
<dbReference type="EMBL" id="LR798337">
    <property type="protein sequence ID" value="CAB5224852.1"/>
    <property type="molecule type" value="Genomic_DNA"/>
</dbReference>
<accession>A0A6J7X5A4</accession>
<proteinExistence type="predicted"/>
<dbReference type="Pfam" id="PF08774">
    <property type="entry name" value="VRR_NUC"/>
    <property type="match status" value="1"/>
</dbReference>
<dbReference type="Gene3D" id="3.40.1350.10">
    <property type="match status" value="1"/>
</dbReference>
<gene>
    <name evidence="5" type="ORF">UFOVP740_21</name>
</gene>
<evidence type="ECO:0000256" key="3">
    <source>
        <dbReference type="ARBA" id="ARBA00022801"/>
    </source>
</evidence>